<dbReference type="EMBL" id="BONZ01000013">
    <property type="protein sequence ID" value="GIH13085.1"/>
    <property type="molecule type" value="Genomic_DNA"/>
</dbReference>
<gene>
    <name evidence="2" type="ORF">Raf01_12570</name>
</gene>
<protein>
    <recommendedName>
        <fullName evidence="1">Glyoxalase-like domain-containing protein</fullName>
    </recommendedName>
</protein>
<dbReference type="AlphaFoldDB" id="A0A8J3QNZ9"/>
<evidence type="ECO:0000313" key="2">
    <source>
        <dbReference type="EMBL" id="GIH13085.1"/>
    </source>
</evidence>
<evidence type="ECO:0000259" key="1">
    <source>
        <dbReference type="Pfam" id="PF18029"/>
    </source>
</evidence>
<dbReference type="InterPro" id="IPR029068">
    <property type="entry name" value="Glyas_Bleomycin-R_OHBP_Dase"/>
</dbReference>
<proteinExistence type="predicted"/>
<evidence type="ECO:0000313" key="3">
    <source>
        <dbReference type="Proteomes" id="UP000642748"/>
    </source>
</evidence>
<organism evidence="2 3">
    <name type="scientific">Rugosimonospora africana</name>
    <dbReference type="NCBI Taxonomy" id="556532"/>
    <lineage>
        <taxon>Bacteria</taxon>
        <taxon>Bacillati</taxon>
        <taxon>Actinomycetota</taxon>
        <taxon>Actinomycetes</taxon>
        <taxon>Micromonosporales</taxon>
        <taxon>Micromonosporaceae</taxon>
        <taxon>Rugosimonospora</taxon>
    </lineage>
</organism>
<dbReference type="PANTHER" id="PTHR35908">
    <property type="entry name" value="HYPOTHETICAL FUSION PROTEIN"/>
    <property type="match status" value="1"/>
</dbReference>
<feature type="domain" description="Glyoxalase-like" evidence="1">
    <location>
        <begin position="6"/>
        <end position="145"/>
    </location>
</feature>
<accession>A0A8J3QNZ9</accession>
<name>A0A8J3QNZ9_9ACTN</name>
<dbReference type="InterPro" id="IPR041581">
    <property type="entry name" value="Glyoxalase_6"/>
</dbReference>
<comment type="caution">
    <text evidence="2">The sequence shown here is derived from an EMBL/GenBank/DDBJ whole genome shotgun (WGS) entry which is preliminary data.</text>
</comment>
<dbReference type="Proteomes" id="UP000642748">
    <property type="component" value="Unassembled WGS sequence"/>
</dbReference>
<dbReference type="RefSeq" id="WP_203916777.1">
    <property type="nucleotide sequence ID" value="NZ_BONZ01000013.1"/>
</dbReference>
<dbReference type="SUPFAM" id="SSF54593">
    <property type="entry name" value="Glyoxalase/Bleomycin resistance protein/Dihydroxybiphenyl dioxygenase"/>
    <property type="match status" value="1"/>
</dbReference>
<keyword evidence="3" id="KW-1185">Reference proteome</keyword>
<dbReference type="Gene3D" id="3.10.180.10">
    <property type="entry name" value="2,3-Dihydroxybiphenyl 1,2-Dioxygenase, domain 1"/>
    <property type="match status" value="1"/>
</dbReference>
<reference evidence="2" key="1">
    <citation type="submission" date="2021-01" db="EMBL/GenBank/DDBJ databases">
        <title>Whole genome shotgun sequence of Rugosimonospora africana NBRC 104875.</title>
        <authorList>
            <person name="Komaki H."/>
            <person name="Tamura T."/>
        </authorList>
    </citation>
    <scope>NUCLEOTIDE SEQUENCE</scope>
    <source>
        <strain evidence="2">NBRC 104875</strain>
    </source>
</reference>
<dbReference type="Pfam" id="PF18029">
    <property type="entry name" value="Glyoxalase_6"/>
    <property type="match status" value="1"/>
</dbReference>
<dbReference type="PANTHER" id="PTHR35908:SF1">
    <property type="entry name" value="CONSERVED PROTEIN"/>
    <property type="match status" value="1"/>
</dbReference>
<sequence>MAYEFQVVVDAADPHTLADWWAETLGWAVEPSNPGFIRKMIDEGRATEADTTTHRGQLVWKEGAAILHPDEPAPGVHRRRILFQLVPESKTVKNRLHFDLRVGADNHEAELRRLTERGATFLHRGQQGPSSWITLADPEGNEFCVA</sequence>